<dbReference type="InterPro" id="IPR036291">
    <property type="entry name" value="NAD(P)-bd_dom_sf"/>
</dbReference>
<dbReference type="SUPFAM" id="SSF51735">
    <property type="entry name" value="NAD(P)-binding Rossmann-fold domains"/>
    <property type="match status" value="1"/>
</dbReference>
<accession>A0A061B1H3</accession>
<dbReference type="Pfam" id="PF16363">
    <property type="entry name" value="GDP_Man_Dehyd"/>
    <property type="match status" value="1"/>
</dbReference>
<name>A0A061B1H3_CYBFA</name>
<dbReference type="VEuPathDB" id="FungiDB:BON22_3701"/>
<dbReference type="Gene3D" id="3.40.50.720">
    <property type="entry name" value="NAD(P)-binding Rossmann-like Domain"/>
    <property type="match status" value="1"/>
</dbReference>
<dbReference type="Gene3D" id="3.90.25.10">
    <property type="entry name" value="UDP-galactose 4-epimerase, domain 1"/>
    <property type="match status" value="1"/>
</dbReference>
<dbReference type="GO" id="GO:0003978">
    <property type="term" value="F:UDP-glucose 4-epimerase activity"/>
    <property type="evidence" value="ECO:0007669"/>
    <property type="project" value="TreeGrafter"/>
</dbReference>
<dbReference type="OrthoDB" id="9402762at2759"/>
<evidence type="ECO:0000259" key="1">
    <source>
        <dbReference type="Pfam" id="PF16363"/>
    </source>
</evidence>
<dbReference type="AlphaFoldDB" id="A0A061B1H3"/>
<dbReference type="GO" id="GO:0005996">
    <property type="term" value="P:monosaccharide metabolic process"/>
    <property type="evidence" value="ECO:0007669"/>
    <property type="project" value="TreeGrafter"/>
</dbReference>
<dbReference type="PANTHER" id="PTHR43725:SF3">
    <property type="entry name" value="UDP-GLUCOSE 4-EPIMERASE (EUROFUNG)"/>
    <property type="match status" value="1"/>
</dbReference>
<dbReference type="EMBL" id="LK052892">
    <property type="protein sequence ID" value="CDR41470.1"/>
    <property type="molecule type" value="Genomic_DNA"/>
</dbReference>
<gene>
    <name evidence="2" type="ORF">CYFA0S_07e02520g</name>
</gene>
<reference evidence="2" key="1">
    <citation type="journal article" date="2014" name="Genome Announc.">
        <title>Genome sequence of the yeast Cyberlindnera fabianii (Hansenula fabianii).</title>
        <authorList>
            <person name="Freel K.C."/>
            <person name="Sarilar V."/>
            <person name="Neuveglise C."/>
            <person name="Devillers H."/>
            <person name="Friedrich A."/>
            <person name="Schacherer J."/>
        </authorList>
    </citation>
    <scope>NUCLEOTIDE SEQUENCE</scope>
    <source>
        <strain evidence="2">YJS4271</strain>
    </source>
</reference>
<dbReference type="InterPro" id="IPR016040">
    <property type="entry name" value="NAD(P)-bd_dom"/>
</dbReference>
<dbReference type="PANTHER" id="PTHR43725">
    <property type="entry name" value="UDP-GLUCOSE 4-EPIMERASE"/>
    <property type="match status" value="1"/>
</dbReference>
<protein>
    <submittedName>
        <fullName evidence="2">CYFA0S07e02520g1_1</fullName>
    </submittedName>
</protein>
<evidence type="ECO:0000313" key="2">
    <source>
        <dbReference type="EMBL" id="CDR41470.1"/>
    </source>
</evidence>
<sequence length="332" mass="36782">MTITSYTLVTGGLGYIASHTIPLLDCPVIIIDNVSNSSLSQLEGIKSLTSHPVVFEKLDLTDKSALNHFFSRFHDGKSQINQVLHFAGLKSVSDSLKTPDLYYNHNVVATQNLLDVIEQYPIIKTLIFASSAAVYGSAPPGVKEDIDCVPTTPYGVTKLKVEHILEQYSLSKGIDIAMLRYFNPIGVHPSGKLGEQSNNLMPIVLKSLREGKTMTVFDGVRDYIAVMDVARACILTMGYLKERREKDPDAQGICRAWNLGSGIGMTVKEIIKVFEQANGLKVDIVEGGKREGDVDTLICDPSRARNELGWTQKTTLDQAFKDLWNWYNNQLN</sequence>
<dbReference type="VEuPathDB" id="FungiDB:BON22_3702"/>
<dbReference type="PhylomeDB" id="A0A061B1H3"/>
<organism evidence="2">
    <name type="scientific">Cyberlindnera fabianii</name>
    <name type="common">Yeast</name>
    <name type="synonym">Hansenula fabianii</name>
    <dbReference type="NCBI Taxonomy" id="36022"/>
    <lineage>
        <taxon>Eukaryota</taxon>
        <taxon>Fungi</taxon>
        <taxon>Dikarya</taxon>
        <taxon>Ascomycota</taxon>
        <taxon>Saccharomycotina</taxon>
        <taxon>Saccharomycetes</taxon>
        <taxon>Phaffomycetales</taxon>
        <taxon>Phaffomycetaceae</taxon>
        <taxon>Cyberlindnera</taxon>
    </lineage>
</organism>
<feature type="domain" description="NAD(P)-binding" evidence="1">
    <location>
        <begin position="8"/>
        <end position="322"/>
    </location>
</feature>
<proteinExistence type="predicted"/>
<dbReference type="GO" id="GO:0005829">
    <property type="term" value="C:cytosol"/>
    <property type="evidence" value="ECO:0007669"/>
    <property type="project" value="TreeGrafter"/>
</dbReference>